<name>A0A1C3HBE9_SERMA</name>
<accession>A0A1C3HBE9</accession>
<dbReference type="SUPFAM" id="SSF51445">
    <property type="entry name" value="(Trans)glycosidases"/>
    <property type="match status" value="1"/>
</dbReference>
<dbReference type="GO" id="GO:0004553">
    <property type="term" value="F:hydrolase activity, hydrolyzing O-glycosyl compounds"/>
    <property type="evidence" value="ECO:0007669"/>
    <property type="project" value="InterPro"/>
</dbReference>
<dbReference type="AlphaFoldDB" id="A0A1C3HBE9"/>
<evidence type="ECO:0000256" key="2">
    <source>
        <dbReference type="ARBA" id="ARBA00023295"/>
    </source>
</evidence>
<protein>
    <submittedName>
        <fullName evidence="5">Cellulase (Glycosyl hydrolase family 5)</fullName>
    </submittedName>
</protein>
<sequence length="442" mass="50121">MRLINRRKCSNRVAFFFISLLVTPSVFSFELGVSTHMRNYPRANEFYLDLMKKDGFNSVRFDYDWSHVEENKGVYEAGQYVARNDDVINNELSKYGFSGLVILGYGNNLYNQPKGYPRTGRATDYPRTPEAIAAFANYAYWVASRFKGKVKYYEVWNEWLYGTGNIAKPLDIPPPEVFYQLVKQTSAAIRKADPNAIILTGSFNPITQSSIDWFDSLIRLGILDEINGIALHPYGYRAADKNLGTPEGNLAAIDNYERHLKNTFGKEVPLYITEIGVPNYSGQGGLDFNSSAQFVVKYTLMAKARPYIKGVWWYDLINDGTNPRVNEHNFGLYNANGSAKPAAIALQRISAFSTKYKVKDYQSSQDGRVKIEFVNGDESALVFWRKASDDVNKTSMSFMPSLVQKNKAEVQPFIEMKTTDSYDIDSITPIIIRSKGDVKSPW</sequence>
<reference evidence="5" key="1">
    <citation type="submission" date="2016-05" db="EMBL/GenBank/DDBJ databases">
        <authorList>
            <person name="Cock P.J.A."/>
            <person name="Cock P.J.A."/>
        </authorList>
    </citation>
    <scope>NUCLEOTIDE SEQUENCE</scope>
    <source>
        <strain evidence="5">PWN146_assembly</strain>
    </source>
</reference>
<proteinExistence type="inferred from homology"/>
<keyword evidence="2 3" id="KW-0326">Glycosidase</keyword>
<dbReference type="PANTHER" id="PTHR12631">
    <property type="entry name" value="ALPHA-L-IDURONIDASE"/>
    <property type="match status" value="1"/>
</dbReference>
<dbReference type="PANTHER" id="PTHR12631:SF10">
    <property type="entry name" value="BETA-XYLOSIDASE-LIKE PROTEIN-RELATED"/>
    <property type="match status" value="1"/>
</dbReference>
<dbReference type="Gene3D" id="3.20.20.80">
    <property type="entry name" value="Glycosidases"/>
    <property type="match status" value="1"/>
</dbReference>
<dbReference type="InterPro" id="IPR017853">
    <property type="entry name" value="GH"/>
</dbReference>
<dbReference type="Pfam" id="PF00150">
    <property type="entry name" value="Cellulase"/>
    <property type="match status" value="1"/>
</dbReference>
<dbReference type="InterPro" id="IPR051923">
    <property type="entry name" value="Glycosyl_Hydrolase_39"/>
</dbReference>
<gene>
    <name evidence="5" type="ORF">PWN146_01039</name>
</gene>
<dbReference type="EMBL" id="LT575490">
    <property type="protein sequence ID" value="SAY42361.1"/>
    <property type="molecule type" value="Genomic_DNA"/>
</dbReference>
<keyword evidence="1 3" id="KW-0378">Hydrolase</keyword>
<evidence type="ECO:0000259" key="4">
    <source>
        <dbReference type="Pfam" id="PF00150"/>
    </source>
</evidence>
<dbReference type="InterPro" id="IPR001547">
    <property type="entry name" value="Glyco_hydro_5"/>
</dbReference>
<comment type="similarity">
    <text evidence="3">Belongs to the glycosyl hydrolase 5 (cellulase A) family.</text>
</comment>
<evidence type="ECO:0000313" key="5">
    <source>
        <dbReference type="EMBL" id="SAY42361.1"/>
    </source>
</evidence>
<dbReference type="GO" id="GO:0000272">
    <property type="term" value="P:polysaccharide catabolic process"/>
    <property type="evidence" value="ECO:0007669"/>
    <property type="project" value="InterPro"/>
</dbReference>
<feature type="domain" description="Glycoside hydrolase family 5" evidence="4">
    <location>
        <begin position="32"/>
        <end position="299"/>
    </location>
</feature>
<evidence type="ECO:0000256" key="3">
    <source>
        <dbReference type="RuleBase" id="RU361153"/>
    </source>
</evidence>
<organism evidence="5">
    <name type="scientific">Serratia marcescens</name>
    <dbReference type="NCBI Taxonomy" id="615"/>
    <lineage>
        <taxon>Bacteria</taxon>
        <taxon>Pseudomonadati</taxon>
        <taxon>Pseudomonadota</taxon>
        <taxon>Gammaproteobacteria</taxon>
        <taxon>Enterobacterales</taxon>
        <taxon>Yersiniaceae</taxon>
        <taxon>Serratia</taxon>
    </lineage>
</organism>
<evidence type="ECO:0000256" key="1">
    <source>
        <dbReference type="ARBA" id="ARBA00022801"/>
    </source>
</evidence>